<accession>A0A3P6EDS0</accession>
<gene>
    <name evidence="1" type="ORF">BOLC9T59914H</name>
</gene>
<dbReference type="AlphaFoldDB" id="A0A3P6EDS0"/>
<protein>
    <submittedName>
        <fullName evidence="1">Uncharacterized protein</fullName>
    </submittedName>
</protein>
<organism evidence="1">
    <name type="scientific">Brassica oleracea</name>
    <name type="common">Wild cabbage</name>
    <dbReference type="NCBI Taxonomy" id="3712"/>
    <lineage>
        <taxon>Eukaryota</taxon>
        <taxon>Viridiplantae</taxon>
        <taxon>Streptophyta</taxon>
        <taxon>Embryophyta</taxon>
        <taxon>Tracheophyta</taxon>
        <taxon>Spermatophyta</taxon>
        <taxon>Magnoliopsida</taxon>
        <taxon>eudicotyledons</taxon>
        <taxon>Gunneridae</taxon>
        <taxon>Pentapetalae</taxon>
        <taxon>rosids</taxon>
        <taxon>malvids</taxon>
        <taxon>Brassicales</taxon>
        <taxon>Brassicaceae</taxon>
        <taxon>Brassiceae</taxon>
        <taxon>Brassica</taxon>
    </lineage>
</organism>
<proteinExistence type="predicted"/>
<evidence type="ECO:0000313" key="1">
    <source>
        <dbReference type="EMBL" id="VDD34591.1"/>
    </source>
</evidence>
<name>A0A3P6EDS0_BRAOL</name>
<sequence>MCPSAQSRTRFFHQPQVIPRVKLIRRLWIDPWSLLRSSSVTLLERRETKTNSKNTHLVILIRTKVKITLADSSLM</sequence>
<dbReference type="EMBL" id="LR031875">
    <property type="protein sequence ID" value="VDD34591.1"/>
    <property type="molecule type" value="Genomic_DNA"/>
</dbReference>
<reference evidence="1" key="1">
    <citation type="submission" date="2018-11" db="EMBL/GenBank/DDBJ databases">
        <authorList>
            <consortium name="Genoscope - CEA"/>
            <person name="William W."/>
        </authorList>
    </citation>
    <scope>NUCLEOTIDE SEQUENCE</scope>
</reference>